<feature type="transmembrane region" description="Helical" evidence="7">
    <location>
        <begin position="352"/>
        <end position="375"/>
    </location>
</feature>
<dbReference type="PROSITE" id="PS00217">
    <property type="entry name" value="SUGAR_TRANSPORT_2"/>
    <property type="match status" value="1"/>
</dbReference>
<organism evidence="9 10">
    <name type="scientific">Corynebacterium uterequi</name>
    <dbReference type="NCBI Taxonomy" id="1072256"/>
    <lineage>
        <taxon>Bacteria</taxon>
        <taxon>Bacillati</taxon>
        <taxon>Actinomycetota</taxon>
        <taxon>Actinomycetes</taxon>
        <taxon>Mycobacteriales</taxon>
        <taxon>Corynebacteriaceae</taxon>
        <taxon>Corynebacterium</taxon>
    </lineage>
</organism>
<evidence type="ECO:0000313" key="9">
    <source>
        <dbReference type="EMBL" id="AKK11727.1"/>
    </source>
</evidence>
<evidence type="ECO:0000256" key="7">
    <source>
        <dbReference type="SAM" id="Phobius"/>
    </source>
</evidence>
<dbReference type="STRING" id="1072256.CUTER_08730"/>
<reference evidence="9 10" key="1">
    <citation type="journal article" date="2015" name="Genome Announc.">
        <title>Virulence Factor Genes Detected in the Complete Genome Sequence of Corynebacterium uterequi DSM 45634, Isolated from the Uterus of a Maiden Mare.</title>
        <authorList>
            <person name="Ruckert C."/>
            <person name="Kriete M."/>
            <person name="Jaenicke S."/>
            <person name="Winkler A."/>
            <person name="Tauch A."/>
        </authorList>
    </citation>
    <scope>NUCLEOTIDE SEQUENCE [LARGE SCALE GENOMIC DNA]</scope>
    <source>
        <strain evidence="9 10">DSM 45634</strain>
    </source>
</reference>
<keyword evidence="10" id="KW-1185">Reference proteome</keyword>
<evidence type="ECO:0000256" key="3">
    <source>
        <dbReference type="ARBA" id="ARBA00022475"/>
    </source>
</evidence>
<dbReference type="PANTHER" id="PTHR43045:SF1">
    <property type="entry name" value="SHIKIMATE TRANSPORTER"/>
    <property type="match status" value="1"/>
</dbReference>
<dbReference type="Proteomes" id="UP000035548">
    <property type="component" value="Chromosome"/>
</dbReference>
<evidence type="ECO:0000256" key="1">
    <source>
        <dbReference type="ARBA" id="ARBA00004651"/>
    </source>
</evidence>
<feature type="transmembrane region" description="Helical" evidence="7">
    <location>
        <begin position="262"/>
        <end position="283"/>
    </location>
</feature>
<sequence>MATVHTATHVDDLPEDIRLAETKKAAKSGFFGALAEYYDFGLYGTASALIFPVVFFGGADNPQLATIASLGSFGVAYLARPLGAVVLGHLGDTWGRKNTLYLTLGLMGFATMVIGFLPSYEAIGPAAAIILLLMRLIQGFSAGGEQAGSNTLTSEWAPPARRGHFTAFTMHGLALGQLLALGAFIPFSGDDSFLFGIGWRIPYFIAIPIILYALWVRSKVSDPITTPTSPVEAPDGQAADRTDAKAPDTSLRNLFANHWRSVLRVICMGQYAITGTLLGNYALNYGTTQWGIEKNVLLALATGSMVFGLAVQPAWASLSDRIGRRPVYLTSMIALVLLFPVMFYALQTQNGWFIAVMFTIVGLVATGGNVVQASLYTELFPTEVRMAGYAVSTQIGNIIVGFTPMISAILVRPGAFGWVPVLAFTSAMMTLGIIACFTTKETRGSVIV</sequence>
<evidence type="ECO:0000256" key="6">
    <source>
        <dbReference type="ARBA" id="ARBA00023136"/>
    </source>
</evidence>
<dbReference type="GO" id="GO:0005886">
    <property type="term" value="C:plasma membrane"/>
    <property type="evidence" value="ECO:0007669"/>
    <property type="project" value="UniProtKB-SubCell"/>
</dbReference>
<dbReference type="GO" id="GO:0022857">
    <property type="term" value="F:transmembrane transporter activity"/>
    <property type="evidence" value="ECO:0007669"/>
    <property type="project" value="InterPro"/>
</dbReference>
<reference evidence="10" key="2">
    <citation type="submission" date="2015-05" db="EMBL/GenBank/DDBJ databases">
        <title>Complete genome sequence of Corynebacterium uterequi DSM 45634, isolated from the uterus of a maiden mare.</title>
        <authorList>
            <person name="Ruckert C."/>
            <person name="Albersmeier A."/>
            <person name="Winkler A."/>
            <person name="Tauch A."/>
        </authorList>
    </citation>
    <scope>NUCLEOTIDE SEQUENCE [LARGE SCALE GENOMIC DNA]</scope>
    <source>
        <strain evidence="10">DSM 45634</strain>
    </source>
</reference>
<dbReference type="Pfam" id="PF00083">
    <property type="entry name" value="Sugar_tr"/>
    <property type="match status" value="2"/>
</dbReference>
<feature type="transmembrane region" description="Helical" evidence="7">
    <location>
        <begin position="65"/>
        <end position="87"/>
    </location>
</feature>
<name>A0A0G3HKV2_9CORY</name>
<keyword evidence="3" id="KW-1003">Cell membrane</keyword>
<feature type="transmembrane region" description="Helical" evidence="7">
    <location>
        <begin position="295"/>
        <end position="315"/>
    </location>
</feature>
<feature type="transmembrane region" description="Helical" evidence="7">
    <location>
        <begin position="193"/>
        <end position="215"/>
    </location>
</feature>
<comment type="subcellular location">
    <subcellularLocation>
        <location evidence="1">Cell membrane</location>
        <topology evidence="1">Multi-pass membrane protein</topology>
    </subcellularLocation>
</comment>
<feature type="transmembrane region" description="Helical" evidence="7">
    <location>
        <begin position="387"/>
        <end position="411"/>
    </location>
</feature>
<dbReference type="AlphaFoldDB" id="A0A0G3HKV2"/>
<dbReference type="InterPro" id="IPR020846">
    <property type="entry name" value="MFS_dom"/>
</dbReference>
<evidence type="ECO:0000313" key="10">
    <source>
        <dbReference type="Proteomes" id="UP000035548"/>
    </source>
</evidence>
<dbReference type="KEGG" id="cut:CUTER_08730"/>
<feature type="transmembrane region" description="Helical" evidence="7">
    <location>
        <begin position="40"/>
        <end position="59"/>
    </location>
</feature>
<dbReference type="InterPro" id="IPR036259">
    <property type="entry name" value="MFS_trans_sf"/>
</dbReference>
<keyword evidence="5 7" id="KW-1133">Transmembrane helix</keyword>
<dbReference type="EMBL" id="CP011546">
    <property type="protein sequence ID" value="AKK11727.1"/>
    <property type="molecule type" value="Genomic_DNA"/>
</dbReference>
<dbReference type="RefSeq" id="WP_047260074.1">
    <property type="nucleotide sequence ID" value="NZ_CP011546.1"/>
</dbReference>
<accession>A0A0G3HKV2</accession>
<feature type="transmembrane region" description="Helical" evidence="7">
    <location>
        <begin position="417"/>
        <end position="437"/>
    </location>
</feature>
<gene>
    <name evidence="9" type="ORF">CUTER_08730</name>
</gene>
<feature type="transmembrane region" description="Helical" evidence="7">
    <location>
        <begin position="327"/>
        <end position="346"/>
    </location>
</feature>
<feature type="domain" description="Major facilitator superfamily (MFS) profile" evidence="8">
    <location>
        <begin position="25"/>
        <end position="444"/>
    </location>
</feature>
<evidence type="ECO:0000256" key="5">
    <source>
        <dbReference type="ARBA" id="ARBA00022989"/>
    </source>
</evidence>
<dbReference type="Gene3D" id="1.20.1250.20">
    <property type="entry name" value="MFS general substrate transporter like domains"/>
    <property type="match status" value="1"/>
</dbReference>
<feature type="transmembrane region" description="Helical" evidence="7">
    <location>
        <begin position="123"/>
        <end position="144"/>
    </location>
</feature>
<protein>
    <submittedName>
        <fullName evidence="9">Nitrate/nitrite transporter</fullName>
    </submittedName>
</protein>
<evidence type="ECO:0000256" key="4">
    <source>
        <dbReference type="ARBA" id="ARBA00022692"/>
    </source>
</evidence>
<dbReference type="PANTHER" id="PTHR43045">
    <property type="entry name" value="SHIKIMATE TRANSPORTER"/>
    <property type="match status" value="1"/>
</dbReference>
<dbReference type="OrthoDB" id="8953821at2"/>
<evidence type="ECO:0000256" key="2">
    <source>
        <dbReference type="ARBA" id="ARBA00022448"/>
    </source>
</evidence>
<feature type="transmembrane region" description="Helical" evidence="7">
    <location>
        <begin position="99"/>
        <end position="117"/>
    </location>
</feature>
<dbReference type="InterPro" id="IPR005829">
    <property type="entry name" value="Sugar_transporter_CS"/>
</dbReference>
<keyword evidence="4 7" id="KW-0812">Transmembrane</keyword>
<dbReference type="SUPFAM" id="SSF103473">
    <property type="entry name" value="MFS general substrate transporter"/>
    <property type="match status" value="1"/>
</dbReference>
<dbReference type="PROSITE" id="PS50850">
    <property type="entry name" value="MFS"/>
    <property type="match status" value="1"/>
</dbReference>
<keyword evidence="2" id="KW-0813">Transport</keyword>
<feature type="transmembrane region" description="Helical" evidence="7">
    <location>
        <begin position="165"/>
        <end position="187"/>
    </location>
</feature>
<dbReference type="InterPro" id="IPR005828">
    <property type="entry name" value="MFS_sugar_transport-like"/>
</dbReference>
<keyword evidence="6 7" id="KW-0472">Membrane</keyword>
<dbReference type="PATRIC" id="fig|1072256.5.peg.1726"/>
<evidence type="ECO:0000259" key="8">
    <source>
        <dbReference type="PROSITE" id="PS50850"/>
    </source>
</evidence>
<proteinExistence type="predicted"/>